<dbReference type="HOGENOM" id="CLU_3094037_0_0_2"/>
<dbReference type="KEGG" id="hut:Huta_2706"/>
<proteinExistence type="predicted"/>
<protein>
    <submittedName>
        <fullName evidence="1">Uncharacterized protein</fullName>
    </submittedName>
</protein>
<dbReference type="Proteomes" id="UP000002071">
    <property type="component" value="Chromosome"/>
</dbReference>
<keyword evidence="2" id="KW-1185">Reference proteome</keyword>
<name>C7NQE1_HALUD</name>
<evidence type="ECO:0000313" key="2">
    <source>
        <dbReference type="Proteomes" id="UP000002071"/>
    </source>
</evidence>
<dbReference type="EMBL" id="CP001687">
    <property type="protein sequence ID" value="ACV12867.1"/>
    <property type="molecule type" value="Genomic_DNA"/>
</dbReference>
<reference evidence="1 2" key="1">
    <citation type="journal article" date="2009" name="Stand. Genomic Sci.">
        <title>Complete genome sequence of Halorhabdus utahensis type strain (AX-2).</title>
        <authorList>
            <person name="Anderson I."/>
            <person name="Tindall B.J."/>
            <person name="Pomrenke H."/>
            <person name="Goker M."/>
            <person name="Lapidus A."/>
            <person name="Nolan M."/>
            <person name="Copeland A."/>
            <person name="Glavina Del Rio T."/>
            <person name="Chen F."/>
            <person name="Tice H."/>
            <person name="Cheng J.F."/>
            <person name="Lucas S."/>
            <person name="Chertkov O."/>
            <person name="Bruce D."/>
            <person name="Brettin T."/>
            <person name="Detter J.C."/>
            <person name="Han C."/>
            <person name="Goodwin L."/>
            <person name="Land M."/>
            <person name="Hauser L."/>
            <person name="Chang Y.J."/>
            <person name="Jeffries C.D."/>
            <person name="Pitluck S."/>
            <person name="Pati A."/>
            <person name="Mavromatis K."/>
            <person name="Ivanova N."/>
            <person name="Ovchinnikova G."/>
            <person name="Chen A."/>
            <person name="Palaniappan K."/>
            <person name="Chain P."/>
            <person name="Rohde M."/>
            <person name="Bristow J."/>
            <person name="Eisen J.A."/>
            <person name="Markowitz V."/>
            <person name="Hugenholtz P."/>
            <person name="Kyrpides N.C."/>
            <person name="Klenk H.P."/>
        </authorList>
    </citation>
    <scope>NUCLEOTIDE SEQUENCE [LARGE SCALE GENOMIC DNA]</scope>
    <source>
        <strain evidence="2">DSM 12940 / JCM 11049 / AX-2</strain>
    </source>
</reference>
<dbReference type="AlphaFoldDB" id="C7NQE1"/>
<evidence type="ECO:0000313" key="1">
    <source>
        <dbReference type="EMBL" id="ACV12867.1"/>
    </source>
</evidence>
<accession>C7NQE1</accession>
<sequence>MSVSCNTKYLNAPCVRQYRATPNMTGNLVIRRKQVGSDCTVERRSGNGTEE</sequence>
<gene>
    <name evidence="1" type="ordered locus">Huta_2706</name>
</gene>
<organism evidence="1 2">
    <name type="scientific">Halorhabdus utahensis (strain DSM 12940 / JCM 11049 / AX-2)</name>
    <dbReference type="NCBI Taxonomy" id="519442"/>
    <lineage>
        <taxon>Archaea</taxon>
        <taxon>Methanobacteriati</taxon>
        <taxon>Methanobacteriota</taxon>
        <taxon>Stenosarchaea group</taxon>
        <taxon>Halobacteria</taxon>
        <taxon>Halobacteriales</taxon>
        <taxon>Haloarculaceae</taxon>
        <taxon>Halorhabdus</taxon>
    </lineage>
</organism>
<dbReference type="STRING" id="519442.Huta_2706"/>